<keyword evidence="5" id="KW-1185">Reference proteome</keyword>
<dbReference type="eggNOG" id="COG5492">
    <property type="taxonomic scope" value="Bacteria"/>
</dbReference>
<dbReference type="PANTHER" id="PTHR35889">
    <property type="entry name" value="CYCLOINULO-OLIGOSACCHARIDE FRUCTANOTRANSFERASE-RELATED"/>
    <property type="match status" value="1"/>
</dbReference>
<feature type="signal peptide" evidence="1">
    <location>
        <begin position="1"/>
        <end position="21"/>
    </location>
</feature>
<dbReference type="AlphaFoldDB" id="D2QYI5"/>
<protein>
    <recommendedName>
        <fullName evidence="6">Cytochrome c domain-containing protein</fullName>
    </recommendedName>
</protein>
<evidence type="ECO:0000256" key="1">
    <source>
        <dbReference type="SAM" id="SignalP"/>
    </source>
</evidence>
<dbReference type="KEGG" id="psl:Psta_3482"/>
<evidence type="ECO:0000259" key="2">
    <source>
        <dbReference type="Pfam" id="PF07583"/>
    </source>
</evidence>
<sequence length="538" mass="61232" precursor="true">MRWIGLLALLALAAVTSTALAEEPLRQVIDREIRAAWETQKLTPTARTSDAQFLRRIYLDLTGTIPTHEEVVAFLSDPSADKRSQLIDRLLADSRFAQHQADIWDLILFTRSPPGSEADRRDGMQKWLVQQFADNVPYDVWARQLLKAEGNSVEQGPPLYFVQYRNRPEDASESISQTFLGVQLQCARCHDHPFESWTQLDFYGMAAFLARLEVVNVGREKELTKYAIGEKSTGDILFTGPAIEQMAGQKGEPVKPKFLLGDPLIEPEVPQDFKEPKFQDNQAPPRPIASRKDSLADWITSPENPFFARAIANRIWAQYMGRGLVHPVDNMSPSNAPSHPKLLEELARQMVQHKFDLRHLVREIVSSETYQLSSTGGAESPMPLWFEYARTRPLSAEELTDAWKVATWHSLVEEKNSGNESRNRFHPLTRDYVIRFFGTPNSGAGDFQGGLQEHLYLNNGQLDTLTGERKSNLTHYLATTADPIETRIEKLYLSTLSRRPEPPEIERMKSFIESTEGKPQWRDAIWALITSSEFRFSH</sequence>
<dbReference type="Pfam" id="PF07587">
    <property type="entry name" value="PSD1"/>
    <property type="match status" value="1"/>
</dbReference>
<dbReference type="OrthoDB" id="242747at2"/>
<evidence type="ECO:0000259" key="3">
    <source>
        <dbReference type="Pfam" id="PF07587"/>
    </source>
</evidence>
<dbReference type="Proteomes" id="UP000001887">
    <property type="component" value="Chromosome"/>
</dbReference>
<evidence type="ECO:0008006" key="6">
    <source>
        <dbReference type="Google" id="ProtNLM"/>
    </source>
</evidence>
<dbReference type="EMBL" id="CP001848">
    <property type="protein sequence ID" value="ADB18144.1"/>
    <property type="molecule type" value="Genomic_DNA"/>
</dbReference>
<dbReference type="STRING" id="530564.Psta_3482"/>
<proteinExistence type="predicted"/>
<dbReference type="InterPro" id="IPR022655">
    <property type="entry name" value="DUF1553"/>
</dbReference>
<evidence type="ECO:0000313" key="5">
    <source>
        <dbReference type="Proteomes" id="UP000001887"/>
    </source>
</evidence>
<dbReference type="HOGENOM" id="CLU_005632_2_0_0"/>
<keyword evidence="1" id="KW-0732">Signal</keyword>
<feature type="domain" description="DUF1553" evidence="3">
    <location>
        <begin position="293"/>
        <end position="407"/>
    </location>
</feature>
<feature type="domain" description="DUF1549" evidence="2">
    <location>
        <begin position="29"/>
        <end position="212"/>
    </location>
</feature>
<feature type="chain" id="PRO_5003036081" description="Cytochrome c domain-containing protein" evidence="1">
    <location>
        <begin position="22"/>
        <end position="538"/>
    </location>
</feature>
<organism evidence="4 5">
    <name type="scientific">Pirellula staleyi (strain ATCC 27377 / DSM 6068 / ICPB 4128)</name>
    <name type="common">Pirella staleyi</name>
    <dbReference type="NCBI Taxonomy" id="530564"/>
    <lineage>
        <taxon>Bacteria</taxon>
        <taxon>Pseudomonadati</taxon>
        <taxon>Planctomycetota</taxon>
        <taxon>Planctomycetia</taxon>
        <taxon>Pirellulales</taxon>
        <taxon>Pirellulaceae</taxon>
        <taxon>Pirellula</taxon>
    </lineage>
</organism>
<evidence type="ECO:0000313" key="4">
    <source>
        <dbReference type="EMBL" id="ADB18144.1"/>
    </source>
</evidence>
<dbReference type="InterPro" id="IPR011444">
    <property type="entry name" value="DUF1549"/>
</dbReference>
<reference evidence="4 5" key="1">
    <citation type="journal article" date="2009" name="Stand. Genomic Sci.">
        <title>Complete genome sequence of Pirellula staleyi type strain (ATCC 27377).</title>
        <authorList>
            <person name="Clum A."/>
            <person name="Tindall B.J."/>
            <person name="Sikorski J."/>
            <person name="Ivanova N."/>
            <person name="Mavrommatis K."/>
            <person name="Lucas S."/>
            <person name="Glavina del Rio T."/>
            <person name="Nolan M."/>
            <person name="Chen F."/>
            <person name="Tice H."/>
            <person name="Pitluck S."/>
            <person name="Cheng J.F."/>
            <person name="Chertkov O."/>
            <person name="Brettin T."/>
            <person name="Han C."/>
            <person name="Detter J.C."/>
            <person name="Kuske C."/>
            <person name="Bruce D."/>
            <person name="Goodwin L."/>
            <person name="Ovchinikova G."/>
            <person name="Pati A."/>
            <person name="Mikhailova N."/>
            <person name="Chen A."/>
            <person name="Palaniappan K."/>
            <person name="Land M."/>
            <person name="Hauser L."/>
            <person name="Chang Y.J."/>
            <person name="Jeffries C.D."/>
            <person name="Chain P."/>
            <person name="Rohde M."/>
            <person name="Goker M."/>
            <person name="Bristow J."/>
            <person name="Eisen J.A."/>
            <person name="Markowitz V."/>
            <person name="Hugenholtz P."/>
            <person name="Kyrpides N.C."/>
            <person name="Klenk H.P."/>
            <person name="Lapidus A."/>
        </authorList>
    </citation>
    <scope>NUCLEOTIDE SEQUENCE [LARGE SCALE GENOMIC DNA]</scope>
    <source>
        <strain evidence="5">ATCC 27377 / DSM 6068 / ICPB 4128</strain>
    </source>
</reference>
<accession>D2QYI5</accession>
<name>D2QYI5_PIRSD</name>
<dbReference type="Pfam" id="PF07583">
    <property type="entry name" value="PSCyt2"/>
    <property type="match status" value="1"/>
</dbReference>
<dbReference type="PANTHER" id="PTHR35889:SF3">
    <property type="entry name" value="F-BOX DOMAIN-CONTAINING PROTEIN"/>
    <property type="match status" value="1"/>
</dbReference>
<gene>
    <name evidence="4" type="ordered locus">Psta_3482</name>
</gene>